<evidence type="ECO:0000313" key="3">
    <source>
        <dbReference type="Proteomes" id="UP000273405"/>
    </source>
</evidence>
<gene>
    <name evidence="2" type="ORF">D7X12_29685</name>
</gene>
<dbReference type="Gene3D" id="2.130.10.80">
    <property type="entry name" value="Galactose oxidase/kelch, beta-propeller"/>
    <property type="match status" value="4"/>
</dbReference>
<dbReference type="SUPFAM" id="SSF117281">
    <property type="entry name" value="Kelch motif"/>
    <property type="match status" value="2"/>
</dbReference>
<dbReference type="InterPro" id="IPR013783">
    <property type="entry name" value="Ig-like_fold"/>
</dbReference>
<reference evidence="3" key="1">
    <citation type="submission" date="2018-09" db="EMBL/GenBank/DDBJ databases">
        <authorList>
            <person name="Livingstone P.G."/>
            <person name="Whitworth D.E."/>
        </authorList>
    </citation>
    <scope>NUCLEOTIDE SEQUENCE [LARGE SCALE GENOMIC DNA]</scope>
    <source>
        <strain evidence="3">CA040B</strain>
    </source>
</reference>
<dbReference type="EMBL" id="RAWG01000244">
    <property type="protein sequence ID" value="RKH37396.1"/>
    <property type="molecule type" value="Genomic_DNA"/>
</dbReference>
<dbReference type="InterPro" id="IPR037293">
    <property type="entry name" value="Gal_Oxidase_central_sf"/>
</dbReference>
<feature type="signal peptide" evidence="1">
    <location>
        <begin position="1"/>
        <end position="23"/>
    </location>
</feature>
<dbReference type="PANTHER" id="PTHR45632:SF26">
    <property type="entry name" value="BTB DOMAIN-CONTAINING PROTEIN"/>
    <property type="match status" value="1"/>
</dbReference>
<dbReference type="InterPro" id="IPR015915">
    <property type="entry name" value="Kelch-typ_b-propeller"/>
</dbReference>
<dbReference type="RefSeq" id="WP_120628624.1">
    <property type="nucleotide sequence ID" value="NZ_RAWG01000244.1"/>
</dbReference>
<dbReference type="OrthoDB" id="5498078at2"/>
<dbReference type="InterPro" id="IPR006652">
    <property type="entry name" value="Kelch_1"/>
</dbReference>
<dbReference type="AlphaFoldDB" id="A0A3A8MZF0"/>
<dbReference type="PROSITE" id="PS51257">
    <property type="entry name" value="PROKAR_LIPOPROTEIN"/>
    <property type="match status" value="1"/>
</dbReference>
<sequence length="757" mass="76727">MKKAFTWWTVALTVALLAGCSDASPGAGSARFAVSMPQALASNISRVSVTSSASGIPSVTVDLAPTHGVWGGIIGNIPAGANRSFRAQAFDASGSVLFAGSASRITIAENQTSLVAITLQQVNPPPPFGNEAPLIDSLVVSSTTVPAGGSISLVATAHDPNPGDTLSHAWSATAGSFSSPSDASTSWTAPVSTGIQSLTLTVTDSRGLSSRIVLAVNVTLGGGEGDAQLSISFNSSPQVASLTASPTQLIVGQTTAVSVSASDPDGDRLSYAWSASCAGSWINASSRSARFTPSLLPAGSCNNCRLTVSVSDGQGGLNTGTVALCIRDTPPAPQFPPVIIRSYRSSDSASPGQVLTYEVVASDPQGAALSFAWAATTGSLGQESHDALRSRITWTAPACVSAGTPPTVTVTVTNAFSLTATRSFAVTGLPACGPSGNWTMTGPMGGESRRVHTAVLLPGGKVLVVGGSLDTARAAEVYDPGSNTWSFTRPMVEVRVLPTTTLLPNGKVLVAGGSYEGFLATAELYDPASGTWSPTGSMAEARLWHTATLLPNGKVLVAGGNNGTSEGLLTAELYDPASGTWSPTGSLPEPLGRLATATLLANGKVLGAGGYYTNGTPLTTAEVYDPASGTWSVTGSMLEPLIGPAMLLPNGKVLAVGGGASELYDPASGTWSATGSPPQHFSDAATLLLSGKVLSVDAFGAKAELYDPASDTWSPTASLNVDARDRITATRLLDGRALIVGPTIGDDDPASAELYTP</sequence>
<evidence type="ECO:0000313" key="2">
    <source>
        <dbReference type="EMBL" id="RKH37396.1"/>
    </source>
</evidence>
<protein>
    <submittedName>
        <fullName evidence="2">Kelch repeat-containing protein</fullName>
    </submittedName>
</protein>
<accession>A0A3A8MZF0</accession>
<feature type="chain" id="PRO_5017343928" evidence="1">
    <location>
        <begin position="24"/>
        <end position="757"/>
    </location>
</feature>
<dbReference type="Proteomes" id="UP000273405">
    <property type="component" value="Unassembled WGS sequence"/>
</dbReference>
<proteinExistence type="predicted"/>
<comment type="caution">
    <text evidence="2">The sequence shown here is derived from an EMBL/GenBank/DDBJ whole genome shotgun (WGS) entry which is preliminary data.</text>
</comment>
<dbReference type="Gene3D" id="2.60.40.10">
    <property type="entry name" value="Immunoglobulins"/>
    <property type="match status" value="2"/>
</dbReference>
<name>A0A3A8MZF0_9BACT</name>
<evidence type="ECO:0000256" key="1">
    <source>
        <dbReference type="SAM" id="SignalP"/>
    </source>
</evidence>
<dbReference type="SMART" id="SM00612">
    <property type="entry name" value="Kelch"/>
    <property type="match status" value="5"/>
</dbReference>
<dbReference type="Pfam" id="PF17963">
    <property type="entry name" value="Big_9"/>
    <property type="match status" value="2"/>
</dbReference>
<keyword evidence="3" id="KW-1185">Reference proteome</keyword>
<dbReference type="PANTHER" id="PTHR45632">
    <property type="entry name" value="LD33804P"/>
    <property type="match status" value="1"/>
</dbReference>
<keyword evidence="1" id="KW-0732">Signal</keyword>
<organism evidence="2 3">
    <name type="scientific">Corallococcus sicarius</name>
    <dbReference type="NCBI Taxonomy" id="2316726"/>
    <lineage>
        <taxon>Bacteria</taxon>
        <taxon>Pseudomonadati</taxon>
        <taxon>Myxococcota</taxon>
        <taxon>Myxococcia</taxon>
        <taxon>Myxococcales</taxon>
        <taxon>Cystobacterineae</taxon>
        <taxon>Myxococcaceae</taxon>
        <taxon>Corallococcus</taxon>
    </lineage>
</organism>
<dbReference type="Pfam" id="PF01344">
    <property type="entry name" value="Kelch_1"/>
    <property type="match status" value="4"/>
</dbReference>